<dbReference type="PANTHER" id="PTHR19297">
    <property type="entry name" value="GLYCOSYLTRANSFERASE 14 FAMILY MEMBER"/>
    <property type="match status" value="1"/>
</dbReference>
<sequence length="322" mass="37647">MTAFESYELFANCSKVLQRHYYPTVSRSPTEAAFPLGYVVLLNEHLEQVEIAFNSIYAPQNFYCYQIDLKAPHVIYAAMERLSHCFPNVVVSRRPFSLTRASEHNLEKTKMTKWRYLIILETHDFPLRNNEEIVRILDLYNDQNDVELTHDIPSRTKYIFEPSFDELGMHNGYSEVSLSRAFVNSIRKHPAFWSTLTHDENLQLPGSYPGRCLQTNNRKTFLTRFTIWQWDKYPCRGYWRNSICVFSSADLPFLVNRPELFANKFWLPEDPISVDCLHELLYNRTYLTDGITSFNIDAYANTSAVLYRNKVNAVFACPGIID</sequence>
<evidence type="ECO:0000256" key="10">
    <source>
        <dbReference type="ARBA" id="ARBA00038150"/>
    </source>
</evidence>
<keyword evidence="3" id="KW-0328">Glycosyltransferase</keyword>
<evidence type="ECO:0000256" key="5">
    <source>
        <dbReference type="ARBA" id="ARBA00022692"/>
    </source>
</evidence>
<comment type="similarity">
    <text evidence="10">Belongs to the glycosyltransferase 14 family.</text>
</comment>
<evidence type="ECO:0000256" key="9">
    <source>
        <dbReference type="ARBA" id="ARBA00023180"/>
    </source>
</evidence>
<evidence type="ECO:0000256" key="6">
    <source>
        <dbReference type="ARBA" id="ARBA00022968"/>
    </source>
</evidence>
<comment type="pathway">
    <text evidence="2">Protein modification; protein glycosylation.</text>
</comment>
<dbReference type="EMBL" id="UZAM01014783">
    <property type="protein sequence ID" value="VDP35622.1"/>
    <property type="molecule type" value="Genomic_DNA"/>
</dbReference>
<reference evidence="13" key="1">
    <citation type="submission" date="2016-06" db="UniProtKB">
        <authorList>
            <consortium name="WormBaseParasite"/>
        </authorList>
    </citation>
    <scope>IDENTIFICATION</scope>
</reference>
<evidence type="ECO:0000256" key="8">
    <source>
        <dbReference type="ARBA" id="ARBA00023136"/>
    </source>
</evidence>
<dbReference type="AlphaFoldDB" id="A0A183J4W7"/>
<keyword evidence="6" id="KW-0735">Signal-anchor</keyword>
<name>A0A183J4W7_9BILA</name>
<dbReference type="GO" id="GO:0008375">
    <property type="term" value="F:acetylglucosaminyltransferase activity"/>
    <property type="evidence" value="ECO:0007669"/>
    <property type="project" value="TreeGrafter"/>
</dbReference>
<evidence type="ECO:0000256" key="3">
    <source>
        <dbReference type="ARBA" id="ARBA00022676"/>
    </source>
</evidence>
<keyword evidence="7" id="KW-1133">Transmembrane helix</keyword>
<keyword evidence="5" id="KW-0812">Transmembrane</keyword>
<dbReference type="InterPro" id="IPR003406">
    <property type="entry name" value="Glyco_trans_14"/>
</dbReference>
<evidence type="ECO:0000313" key="13">
    <source>
        <dbReference type="WBParaSite" id="SBAD_0001129101-mRNA-1"/>
    </source>
</evidence>
<evidence type="ECO:0000256" key="7">
    <source>
        <dbReference type="ARBA" id="ARBA00022989"/>
    </source>
</evidence>
<keyword evidence="8" id="KW-0472">Membrane</keyword>
<dbReference type="Proteomes" id="UP000270296">
    <property type="component" value="Unassembled WGS sequence"/>
</dbReference>
<gene>
    <name evidence="11" type="ORF">SBAD_LOCUS10915</name>
</gene>
<evidence type="ECO:0000256" key="1">
    <source>
        <dbReference type="ARBA" id="ARBA00004606"/>
    </source>
</evidence>
<dbReference type="Pfam" id="PF02485">
    <property type="entry name" value="Branch"/>
    <property type="match status" value="1"/>
</dbReference>
<organism evidence="13">
    <name type="scientific">Soboliphyme baturini</name>
    <dbReference type="NCBI Taxonomy" id="241478"/>
    <lineage>
        <taxon>Eukaryota</taxon>
        <taxon>Metazoa</taxon>
        <taxon>Ecdysozoa</taxon>
        <taxon>Nematoda</taxon>
        <taxon>Enoplea</taxon>
        <taxon>Dorylaimia</taxon>
        <taxon>Dioctophymatida</taxon>
        <taxon>Dioctophymatoidea</taxon>
        <taxon>Soboliphymatidae</taxon>
        <taxon>Soboliphyme</taxon>
    </lineage>
</organism>
<dbReference type="PANTHER" id="PTHR19297:SF191">
    <property type="entry name" value="PROTEIN XYLOSYLTRANSFERASE"/>
    <property type="match status" value="1"/>
</dbReference>
<comment type="subcellular location">
    <subcellularLocation>
        <location evidence="1">Membrane</location>
        <topology evidence="1">Single-pass type II membrane protein</topology>
    </subcellularLocation>
</comment>
<evidence type="ECO:0000313" key="11">
    <source>
        <dbReference type="EMBL" id="VDP35622.1"/>
    </source>
</evidence>
<keyword evidence="4" id="KW-0808">Transferase</keyword>
<dbReference type="OrthoDB" id="2019572at2759"/>
<accession>A0A183J4W7</accession>
<keyword evidence="12" id="KW-1185">Reference proteome</keyword>
<reference evidence="11 12" key="2">
    <citation type="submission" date="2018-11" db="EMBL/GenBank/DDBJ databases">
        <authorList>
            <consortium name="Pathogen Informatics"/>
        </authorList>
    </citation>
    <scope>NUCLEOTIDE SEQUENCE [LARGE SCALE GENOMIC DNA]</scope>
</reference>
<evidence type="ECO:0000256" key="2">
    <source>
        <dbReference type="ARBA" id="ARBA00004922"/>
    </source>
</evidence>
<proteinExistence type="inferred from homology"/>
<keyword evidence="9" id="KW-0325">Glycoprotein</keyword>
<dbReference type="WBParaSite" id="SBAD_0001129101-mRNA-1">
    <property type="protein sequence ID" value="SBAD_0001129101-mRNA-1"/>
    <property type="gene ID" value="SBAD_0001129101"/>
</dbReference>
<evidence type="ECO:0000313" key="12">
    <source>
        <dbReference type="Proteomes" id="UP000270296"/>
    </source>
</evidence>
<dbReference type="GO" id="GO:0016020">
    <property type="term" value="C:membrane"/>
    <property type="evidence" value="ECO:0007669"/>
    <property type="project" value="UniProtKB-SubCell"/>
</dbReference>
<evidence type="ECO:0000256" key="4">
    <source>
        <dbReference type="ARBA" id="ARBA00022679"/>
    </source>
</evidence>
<protein>
    <submittedName>
        <fullName evidence="13">Core-2/I-Branching enzyme</fullName>
    </submittedName>
</protein>